<organism evidence="2 3">
    <name type="scientific">Leptospira interrogans serovar Pyrogenes str. L0374</name>
    <dbReference type="NCBI Taxonomy" id="1049928"/>
    <lineage>
        <taxon>Bacteria</taxon>
        <taxon>Pseudomonadati</taxon>
        <taxon>Spirochaetota</taxon>
        <taxon>Spirochaetia</taxon>
        <taxon>Leptospirales</taxon>
        <taxon>Leptospiraceae</taxon>
        <taxon>Leptospira</taxon>
    </lineage>
</organism>
<gene>
    <name evidence="2" type="ORF">LEP1GSC083_1589</name>
</gene>
<protein>
    <recommendedName>
        <fullName evidence="4">Transmembrane protein</fullName>
    </recommendedName>
</protein>
<evidence type="ECO:0000313" key="2">
    <source>
        <dbReference type="EMBL" id="EMN32041.1"/>
    </source>
</evidence>
<feature type="transmembrane region" description="Helical" evidence="1">
    <location>
        <begin position="71"/>
        <end position="100"/>
    </location>
</feature>
<reference evidence="2 3" key="1">
    <citation type="submission" date="2013-01" db="EMBL/GenBank/DDBJ databases">
        <authorList>
            <person name="Harkins D.M."/>
            <person name="Durkin A.S."/>
            <person name="Brinkac L.M."/>
            <person name="Haft D.H."/>
            <person name="Selengut J.D."/>
            <person name="Sanka R."/>
            <person name="DePew J."/>
            <person name="Purushe J."/>
            <person name="Peacock S.J."/>
            <person name="Thaipadungpanit J."/>
            <person name="Wuthiekanun V.W."/>
            <person name="Day N.P."/>
            <person name="Vinetz J.M."/>
            <person name="Sutton G.G."/>
            <person name="Nierman W.C."/>
            <person name="Fouts D.E."/>
        </authorList>
    </citation>
    <scope>NUCLEOTIDE SEQUENCE [LARGE SCALE GENOMIC DNA]</scope>
    <source>
        <strain evidence="2 3">L0374</strain>
    </source>
</reference>
<dbReference type="AlphaFoldDB" id="M6KD42"/>
<dbReference type="EMBL" id="AHMZ02000042">
    <property type="protein sequence ID" value="EMN32041.1"/>
    <property type="molecule type" value="Genomic_DNA"/>
</dbReference>
<keyword evidence="1" id="KW-0472">Membrane</keyword>
<evidence type="ECO:0000256" key="1">
    <source>
        <dbReference type="SAM" id="Phobius"/>
    </source>
</evidence>
<accession>M6KD42</accession>
<keyword evidence="1" id="KW-1133">Transmembrane helix</keyword>
<proteinExistence type="predicted"/>
<sequence length="106" mass="12731">MKYITDPTQNYITKYLMFCTLILLCNKNLRYSNFIALSNIQILKRIQFEAKFYKIYTPNFSTKRSMQSTDLLGVFIFCRIFLTSVKVFFISYAKILFIYFTNSNKY</sequence>
<evidence type="ECO:0008006" key="4">
    <source>
        <dbReference type="Google" id="ProtNLM"/>
    </source>
</evidence>
<keyword evidence="1" id="KW-0812">Transmembrane</keyword>
<evidence type="ECO:0000313" key="3">
    <source>
        <dbReference type="Proteomes" id="UP000012137"/>
    </source>
</evidence>
<dbReference type="Proteomes" id="UP000012137">
    <property type="component" value="Unassembled WGS sequence"/>
</dbReference>
<comment type="caution">
    <text evidence="2">The sequence shown here is derived from an EMBL/GenBank/DDBJ whole genome shotgun (WGS) entry which is preliminary data.</text>
</comment>
<name>M6KD42_LEPIR</name>